<proteinExistence type="predicted"/>
<dbReference type="AlphaFoldDB" id="A0AAE3H658"/>
<keyword evidence="2" id="KW-1185">Reference proteome</keyword>
<dbReference type="Proteomes" id="UP001204144">
    <property type="component" value="Unassembled WGS sequence"/>
</dbReference>
<protein>
    <submittedName>
        <fullName evidence="1">Uncharacterized protein</fullName>
    </submittedName>
</protein>
<gene>
    <name evidence="1" type="ORF">EGI31_19760</name>
</gene>
<comment type="caution">
    <text evidence="1">The sequence shown here is derived from an EMBL/GenBank/DDBJ whole genome shotgun (WGS) entry which is preliminary data.</text>
</comment>
<dbReference type="EMBL" id="RJUF01000180">
    <property type="protein sequence ID" value="MCP9765177.1"/>
    <property type="molecule type" value="Genomic_DNA"/>
</dbReference>
<evidence type="ECO:0000313" key="2">
    <source>
        <dbReference type="Proteomes" id="UP001204144"/>
    </source>
</evidence>
<reference evidence="1 2" key="1">
    <citation type="submission" date="2018-11" db="EMBL/GenBank/DDBJ databases">
        <title>Novel bacteria species description.</title>
        <authorList>
            <person name="Han J.-H."/>
        </authorList>
    </citation>
    <scope>NUCLEOTIDE SEQUENCE [LARGE SCALE GENOMIC DNA]</scope>
    <source>
        <strain evidence="1 2">KCTC23259</strain>
    </source>
</reference>
<organism evidence="1 2">
    <name type="scientific">Lacihabitans soyangensis</name>
    <dbReference type="NCBI Taxonomy" id="869394"/>
    <lineage>
        <taxon>Bacteria</taxon>
        <taxon>Pseudomonadati</taxon>
        <taxon>Bacteroidota</taxon>
        <taxon>Cytophagia</taxon>
        <taxon>Cytophagales</taxon>
        <taxon>Leadbetterellaceae</taxon>
        <taxon>Lacihabitans</taxon>
    </lineage>
</organism>
<evidence type="ECO:0000313" key="1">
    <source>
        <dbReference type="EMBL" id="MCP9765177.1"/>
    </source>
</evidence>
<name>A0AAE3H658_9BACT</name>
<sequence>MGTLYTLFYYPIQLFFAALLQKYHGPWNSWKYQNNTMPKNKYITNLSSKTHLKCRNNLYL</sequence>
<accession>A0AAE3H658</accession>